<keyword evidence="15" id="KW-1185">Reference proteome</keyword>
<dbReference type="OrthoDB" id="8062037at2759"/>
<evidence type="ECO:0000256" key="11">
    <source>
        <dbReference type="ARBA" id="ARBA00038418"/>
    </source>
</evidence>
<dbReference type="FunFam" id="3.30.40.10:FF:000054">
    <property type="entry name" value="E3 ubiquitin-protein ligase RLIM isoform X1"/>
    <property type="match status" value="1"/>
</dbReference>
<name>A0A2Y9E500_TRIMA</name>
<dbReference type="GO" id="GO:0016567">
    <property type="term" value="P:protein ubiquitination"/>
    <property type="evidence" value="ECO:0007669"/>
    <property type="project" value="TreeGrafter"/>
</dbReference>
<feature type="compositionally biased region" description="Acidic residues" evidence="13">
    <location>
        <begin position="1"/>
        <end position="12"/>
    </location>
</feature>
<feature type="domain" description="RING-type" evidence="14">
    <location>
        <begin position="578"/>
        <end position="619"/>
    </location>
</feature>
<organism evidence="15 16">
    <name type="scientific">Trichechus manatus latirostris</name>
    <name type="common">Florida manatee</name>
    <dbReference type="NCBI Taxonomy" id="127582"/>
    <lineage>
        <taxon>Eukaryota</taxon>
        <taxon>Metazoa</taxon>
        <taxon>Chordata</taxon>
        <taxon>Craniata</taxon>
        <taxon>Vertebrata</taxon>
        <taxon>Euteleostomi</taxon>
        <taxon>Mammalia</taxon>
        <taxon>Eutheria</taxon>
        <taxon>Afrotheria</taxon>
        <taxon>Sirenia</taxon>
        <taxon>Trichechidae</taxon>
        <taxon>Trichechus</taxon>
    </lineage>
</organism>
<feature type="region of interest" description="Disordered" evidence="13">
    <location>
        <begin position="1"/>
        <end position="20"/>
    </location>
</feature>
<keyword evidence="5" id="KW-0808">Transferase</keyword>
<evidence type="ECO:0000256" key="2">
    <source>
        <dbReference type="ARBA" id="ARBA00004123"/>
    </source>
</evidence>
<evidence type="ECO:0000256" key="10">
    <source>
        <dbReference type="ARBA" id="ARBA00023242"/>
    </source>
</evidence>
<feature type="compositionally biased region" description="Low complexity" evidence="13">
    <location>
        <begin position="506"/>
        <end position="516"/>
    </location>
</feature>
<evidence type="ECO:0000313" key="16">
    <source>
        <dbReference type="RefSeq" id="XP_004386294.1"/>
    </source>
</evidence>
<dbReference type="GO" id="GO:0008270">
    <property type="term" value="F:zinc ion binding"/>
    <property type="evidence" value="ECO:0007669"/>
    <property type="project" value="UniProtKB-KW"/>
</dbReference>
<evidence type="ECO:0000256" key="4">
    <source>
        <dbReference type="ARBA" id="ARBA00012483"/>
    </source>
</evidence>
<evidence type="ECO:0000256" key="9">
    <source>
        <dbReference type="ARBA" id="ARBA00022833"/>
    </source>
</evidence>
<comment type="catalytic activity">
    <reaction evidence="1">
        <text>S-ubiquitinyl-[E2 ubiquitin-conjugating enzyme]-L-cysteine + [acceptor protein]-L-lysine = [E2 ubiquitin-conjugating enzyme]-L-cysteine + N(6)-ubiquitinyl-[acceptor protein]-L-lysine.</text>
        <dbReference type="EC" id="2.3.2.27"/>
    </reaction>
</comment>
<keyword evidence="8" id="KW-0833">Ubl conjugation pathway</keyword>
<protein>
    <recommendedName>
        <fullName evidence="4">RING-type E3 ubiquitin transferase</fullName>
        <ecNumber evidence="4">2.3.2.27</ecNumber>
    </recommendedName>
</protein>
<feature type="region of interest" description="Disordered" evidence="13">
    <location>
        <begin position="284"/>
        <end position="310"/>
    </location>
</feature>
<keyword evidence="9" id="KW-0862">Zinc</keyword>
<feature type="compositionally biased region" description="Polar residues" evidence="13">
    <location>
        <begin position="284"/>
        <end position="301"/>
    </location>
</feature>
<dbReference type="InterPro" id="IPR058896">
    <property type="entry name" value="RNF6/12_N"/>
</dbReference>
<dbReference type="Gene3D" id="3.30.40.10">
    <property type="entry name" value="Zinc/RING finger domain, C3HC4 (zinc finger)"/>
    <property type="match status" value="1"/>
</dbReference>
<dbReference type="Proteomes" id="UP000248480">
    <property type="component" value="Unplaced"/>
</dbReference>
<feature type="compositionally biased region" description="Polar residues" evidence="13">
    <location>
        <begin position="104"/>
        <end position="127"/>
    </location>
</feature>
<evidence type="ECO:0000256" key="13">
    <source>
        <dbReference type="SAM" id="MobiDB-lite"/>
    </source>
</evidence>
<dbReference type="Pfam" id="PF25914">
    <property type="entry name" value="RNF6_N"/>
    <property type="match status" value="1"/>
</dbReference>
<feature type="compositionally biased region" description="Low complexity" evidence="13">
    <location>
        <begin position="461"/>
        <end position="498"/>
    </location>
</feature>
<reference evidence="16" key="1">
    <citation type="submission" date="2025-08" db="UniProtKB">
        <authorList>
            <consortium name="RefSeq"/>
        </authorList>
    </citation>
    <scope>IDENTIFICATION</scope>
</reference>
<accession>A0A2Y9E500</accession>
<proteinExistence type="inferred from homology"/>
<gene>
    <name evidence="16" type="primary">LOC101359056</name>
</gene>
<keyword evidence="6" id="KW-0479">Metal-binding</keyword>
<feature type="region of interest" description="Disordered" evidence="13">
    <location>
        <begin position="409"/>
        <end position="521"/>
    </location>
</feature>
<dbReference type="InterPro" id="IPR001841">
    <property type="entry name" value="Znf_RING"/>
</dbReference>
<dbReference type="PROSITE" id="PS50089">
    <property type="entry name" value="ZF_RING_2"/>
    <property type="match status" value="1"/>
</dbReference>
<dbReference type="SUPFAM" id="SSF57850">
    <property type="entry name" value="RING/U-box"/>
    <property type="match status" value="1"/>
</dbReference>
<dbReference type="RefSeq" id="XP_004386294.1">
    <property type="nucleotide sequence ID" value="XM_004386237.1"/>
</dbReference>
<dbReference type="GO" id="GO:0061630">
    <property type="term" value="F:ubiquitin protein ligase activity"/>
    <property type="evidence" value="ECO:0007669"/>
    <property type="project" value="UniProtKB-EC"/>
</dbReference>
<evidence type="ECO:0000256" key="3">
    <source>
        <dbReference type="ARBA" id="ARBA00004906"/>
    </source>
</evidence>
<feature type="compositionally biased region" description="Polar residues" evidence="13">
    <location>
        <begin position="421"/>
        <end position="431"/>
    </location>
</feature>
<comment type="pathway">
    <text evidence="3">Protein modification; protein ubiquitination.</text>
</comment>
<dbReference type="EC" id="2.3.2.27" evidence="4"/>
<dbReference type="GO" id="GO:0005634">
    <property type="term" value="C:nucleus"/>
    <property type="evidence" value="ECO:0007669"/>
    <property type="project" value="UniProtKB-SubCell"/>
</dbReference>
<dbReference type="AlphaFoldDB" id="A0A2Y9E500"/>
<dbReference type="InterPro" id="IPR013083">
    <property type="entry name" value="Znf_RING/FYVE/PHD"/>
</dbReference>
<dbReference type="InParanoid" id="A0A2Y9E500"/>
<dbReference type="KEGG" id="tmu:101359056"/>
<evidence type="ECO:0000256" key="1">
    <source>
        <dbReference type="ARBA" id="ARBA00000900"/>
    </source>
</evidence>
<comment type="similarity">
    <text evidence="11">Belongs to the RNF12 family.</text>
</comment>
<evidence type="ECO:0000256" key="7">
    <source>
        <dbReference type="ARBA" id="ARBA00022771"/>
    </source>
</evidence>
<evidence type="ECO:0000256" key="6">
    <source>
        <dbReference type="ARBA" id="ARBA00022723"/>
    </source>
</evidence>
<keyword evidence="10" id="KW-0539">Nucleus</keyword>
<dbReference type="GO" id="GO:0060816">
    <property type="term" value="P:random inactivation of X chromosome"/>
    <property type="evidence" value="ECO:0007669"/>
    <property type="project" value="TreeGrafter"/>
</dbReference>
<dbReference type="GeneID" id="101359056"/>
<comment type="subcellular location">
    <subcellularLocation>
        <location evidence="2">Nucleus</location>
    </subcellularLocation>
</comment>
<evidence type="ECO:0000256" key="5">
    <source>
        <dbReference type="ARBA" id="ARBA00022679"/>
    </source>
</evidence>
<dbReference type="InterPro" id="IPR051834">
    <property type="entry name" value="RING_finger_E3_ligase"/>
</dbReference>
<dbReference type="PANTHER" id="PTHR45931:SF1">
    <property type="entry name" value="RING-TYPE DOMAIN-CONTAINING PROTEIN"/>
    <property type="match status" value="1"/>
</dbReference>
<evidence type="ECO:0000259" key="14">
    <source>
        <dbReference type="PROSITE" id="PS50089"/>
    </source>
</evidence>
<evidence type="ECO:0000313" key="15">
    <source>
        <dbReference type="Proteomes" id="UP000248480"/>
    </source>
</evidence>
<evidence type="ECO:0000256" key="8">
    <source>
        <dbReference type="ARBA" id="ARBA00022786"/>
    </source>
</evidence>
<dbReference type="PANTHER" id="PTHR45931">
    <property type="entry name" value="SI:CH211-59O9.10"/>
    <property type="match status" value="1"/>
</dbReference>
<dbReference type="Pfam" id="PF13639">
    <property type="entry name" value="zf-RING_2"/>
    <property type="match status" value="1"/>
</dbReference>
<feature type="region of interest" description="Disordered" evidence="13">
    <location>
        <begin position="202"/>
        <end position="231"/>
    </location>
</feature>
<feature type="region of interest" description="Disordered" evidence="13">
    <location>
        <begin position="104"/>
        <end position="131"/>
    </location>
</feature>
<keyword evidence="7 12" id="KW-0863">Zinc-finger</keyword>
<dbReference type="STRING" id="127582.A0A2Y9E500"/>
<sequence>MENSDSDDEENESAAHRISQVDRLAREEAFYRFVNNLSVDDYRLMRDNNLLGTPGESTEDELLERLQEIKEDPAPEYSGGGNSPEEVSNSDSIVDWLSTFGQIENTTRSGPTENESWREVSQTSPNSGDFRFSLEMNFDHNGSPDPENEYAPSARFSRRENMENNSQRQAGNPLSQSTFSWLTRAELSAFLTGEVIPIPIRGQKRPRSMSPEHQRTRARVESGSPLNPMSEVSQRSHHIASSQTFEHPLVNETEIFSRTQHHETLREQITGTDLQSRSLFTNSRAVDASQGESSQDTTSIEESWGSEHRNPTMLLDGEVRRVRSEEYWQRDSIASTAPLISQTPSNNITYEGEQGGFRHVFSQSEQPGVRTYVSYIRIPIHRTLNTGVSDTTSDAIQSTVRQVMTGFDESNDFMHSDTNLEHSGSSPSQSIEYAESENGSDGGSDGISHSGSNSNPSIHYSPSVTSIPSSISSYISSSNSSPMSVSSSSDEISEISSELFENSNQGSIASGSSSGARQEGQHRAPLILDESDPWPFLNLAQFFHLNEGNQDQPTGLTKAQIDNLEVRSFGDPDALKSCSICITDYTEGTKLCILPCSHEYHLHCIDRWLAENNTCPICRRKVIVSGDRENFEI</sequence>
<feature type="compositionally biased region" description="Basic and acidic residues" evidence="13">
    <location>
        <begin position="210"/>
        <end position="220"/>
    </location>
</feature>
<evidence type="ECO:0000256" key="12">
    <source>
        <dbReference type="PROSITE-ProRule" id="PRU00175"/>
    </source>
</evidence>
<dbReference type="GO" id="GO:0006511">
    <property type="term" value="P:ubiquitin-dependent protein catabolic process"/>
    <property type="evidence" value="ECO:0007669"/>
    <property type="project" value="TreeGrafter"/>
</dbReference>
<dbReference type="SMART" id="SM00184">
    <property type="entry name" value="RING"/>
    <property type="match status" value="1"/>
</dbReference>